<dbReference type="PROSITE" id="PS50890">
    <property type="entry name" value="PUA"/>
    <property type="match status" value="1"/>
</dbReference>
<proteinExistence type="predicted"/>
<gene>
    <name evidence="1" type="ORF">UFOPK3317_00895</name>
</gene>
<organism evidence="1">
    <name type="scientific">freshwater metagenome</name>
    <dbReference type="NCBI Taxonomy" id="449393"/>
    <lineage>
        <taxon>unclassified sequences</taxon>
        <taxon>metagenomes</taxon>
        <taxon>ecological metagenomes</taxon>
    </lineage>
</organism>
<name>A0A6J7DQB3_9ZZZZ</name>
<reference evidence="1" key="1">
    <citation type="submission" date="2020-05" db="EMBL/GenBank/DDBJ databases">
        <authorList>
            <person name="Chiriac C."/>
            <person name="Salcher M."/>
            <person name="Ghai R."/>
            <person name="Kavagutti S V."/>
        </authorList>
    </citation>
    <scope>NUCLEOTIDE SEQUENCE</scope>
</reference>
<dbReference type="AlphaFoldDB" id="A0A6J7DQB3"/>
<accession>A0A6J7DQB3</accession>
<protein>
    <submittedName>
        <fullName evidence="1">Unannotated protein</fullName>
    </submittedName>
</protein>
<evidence type="ECO:0000313" key="1">
    <source>
        <dbReference type="EMBL" id="CAB4871115.1"/>
    </source>
</evidence>
<dbReference type="EMBL" id="CAFBLK010000145">
    <property type="protein sequence ID" value="CAB4871115.1"/>
    <property type="molecule type" value="Genomic_DNA"/>
</dbReference>
<sequence length="498" mass="52974">MRVARRPLIRINGLFMMSSVIRRVCVIASLVGSVALAGFSPIISASAAPAVTRPSDPVVLTGADAPSLIGRTPTRIIGLRWTGSAWQRRHVQVDERAVVNFARIYGVLNAPTTSFYGSQPGLVNELVYTSGSTWTGNDPDRLIDANDEIAFMARDGGLIATGAPQPSGTAAGSGVEVRIIDPLVPGSESYLYLFQKGTTGILPGGAGPRYGSYKFRLLSGSYKSTYSRFGSANPEDTLFKSSTYTRHFSDRWLNDQIKITAPGASGVDILDRQKALFAPNTCGRSENTFNATGVYGSAEGAFIVNKNGPVRSIRSYVGANSGPNTQRTHVFYDRREDIVTDLRVHSIGSIMDFFDYSPAASGMTYRDSLNQGGVTVDGVPDSLNTGEAAWEQLAGSQGTITHVNNLTTSFARTNTHYYLDDSTPSDTQCTGDAFAYGSSGGYITSAIPCTDPGTGCSATLSNKRIIYYDAPGGDAVTALVYRSGVDTPVAATATTWSP</sequence>